<dbReference type="PANTHER" id="PTHR43246">
    <property type="entry name" value="PEPTIDYL-PROLYL CIS-TRANS ISOMERASE CYP38, CHLOROPLASTIC"/>
    <property type="match status" value="1"/>
</dbReference>
<gene>
    <name evidence="6" type="ORF">ACFPIE_06385</name>
</gene>
<evidence type="ECO:0000256" key="3">
    <source>
        <dbReference type="ARBA" id="ARBA00023235"/>
    </source>
</evidence>
<dbReference type="Proteomes" id="UP001596152">
    <property type="component" value="Unassembled WGS sequence"/>
</dbReference>
<feature type="chain" id="PRO_5046635224" description="peptidylprolyl isomerase" evidence="4">
    <location>
        <begin position="26"/>
        <end position="206"/>
    </location>
</feature>
<keyword evidence="2" id="KW-0697">Rotamase</keyword>
<reference evidence="7" key="1">
    <citation type="journal article" date="2019" name="Int. J. Syst. Evol. Microbiol.">
        <title>The Global Catalogue of Microorganisms (GCM) 10K type strain sequencing project: providing services to taxonomists for standard genome sequencing and annotation.</title>
        <authorList>
            <consortium name="The Broad Institute Genomics Platform"/>
            <consortium name="The Broad Institute Genome Sequencing Center for Infectious Disease"/>
            <person name="Wu L."/>
            <person name="Ma J."/>
        </authorList>
    </citation>
    <scope>NUCLEOTIDE SEQUENCE [LARGE SCALE GENOMIC DNA]</scope>
    <source>
        <strain evidence="7">JCM 12125</strain>
    </source>
</reference>
<evidence type="ECO:0000313" key="6">
    <source>
        <dbReference type="EMBL" id="MFC5343537.1"/>
    </source>
</evidence>
<dbReference type="SUPFAM" id="SSF50891">
    <property type="entry name" value="Cyclophilin-like"/>
    <property type="match status" value="1"/>
</dbReference>
<evidence type="ECO:0000256" key="4">
    <source>
        <dbReference type="SAM" id="SignalP"/>
    </source>
</evidence>
<feature type="domain" description="PPIase cyclophilin-type" evidence="5">
    <location>
        <begin position="28"/>
        <end position="196"/>
    </location>
</feature>
<organism evidence="6 7">
    <name type="scientific">Brevundimonas staleyi</name>
    <dbReference type="NCBI Taxonomy" id="74326"/>
    <lineage>
        <taxon>Bacteria</taxon>
        <taxon>Pseudomonadati</taxon>
        <taxon>Pseudomonadota</taxon>
        <taxon>Alphaproteobacteria</taxon>
        <taxon>Caulobacterales</taxon>
        <taxon>Caulobacteraceae</taxon>
        <taxon>Brevundimonas</taxon>
    </lineage>
</organism>
<feature type="signal peptide" evidence="4">
    <location>
        <begin position="1"/>
        <end position="25"/>
    </location>
</feature>
<dbReference type="Pfam" id="PF00160">
    <property type="entry name" value="Pro_isomerase"/>
    <property type="match status" value="1"/>
</dbReference>
<evidence type="ECO:0000259" key="5">
    <source>
        <dbReference type="PROSITE" id="PS50072"/>
    </source>
</evidence>
<proteinExistence type="predicted"/>
<comment type="caution">
    <text evidence="6">The sequence shown here is derived from an EMBL/GenBank/DDBJ whole genome shotgun (WGS) entry which is preliminary data.</text>
</comment>
<dbReference type="InterPro" id="IPR029000">
    <property type="entry name" value="Cyclophilin-like_dom_sf"/>
</dbReference>
<dbReference type="RefSeq" id="WP_374039324.1">
    <property type="nucleotide sequence ID" value="NZ_CP169082.1"/>
</dbReference>
<dbReference type="CDD" id="cd00317">
    <property type="entry name" value="cyclophilin"/>
    <property type="match status" value="1"/>
</dbReference>
<keyword evidence="7" id="KW-1185">Reference proteome</keyword>
<keyword evidence="4" id="KW-0732">Signal</keyword>
<dbReference type="InterPro" id="IPR044665">
    <property type="entry name" value="E_coli_cyclophilin_A-like"/>
</dbReference>
<dbReference type="PROSITE" id="PS50072">
    <property type="entry name" value="CSA_PPIASE_2"/>
    <property type="match status" value="1"/>
</dbReference>
<evidence type="ECO:0000256" key="2">
    <source>
        <dbReference type="ARBA" id="ARBA00023110"/>
    </source>
</evidence>
<evidence type="ECO:0000256" key="1">
    <source>
        <dbReference type="ARBA" id="ARBA00013194"/>
    </source>
</evidence>
<name>A0ABW0FQ88_9CAUL</name>
<dbReference type="InterPro" id="IPR002130">
    <property type="entry name" value="Cyclophilin-type_PPIase_dom"/>
</dbReference>
<dbReference type="Gene3D" id="2.40.100.10">
    <property type="entry name" value="Cyclophilin-like"/>
    <property type="match status" value="1"/>
</dbReference>
<dbReference type="EC" id="5.2.1.8" evidence="1"/>
<accession>A0ABW0FQ88</accession>
<keyword evidence="3 6" id="KW-0413">Isomerase</keyword>
<protein>
    <recommendedName>
        <fullName evidence="1">peptidylprolyl isomerase</fullName>
        <ecNumber evidence="1">5.2.1.8</ecNumber>
    </recommendedName>
</protein>
<sequence>MRAMKRVVAGLVVGAAVLSGAAATAQPARPLVILHTTQGDIVLQLDADHAPITTCNFLRYVEDGRYAGGSFFRTVVAETNDNPNPIDVIQAATTAGSDDPGLGPIPLERTRDTGLRHSAGSISMARDGPDTATSSFFIVVKDTPALDFGGARNPDGQGFAAFGSVLSGMEIVEAIQTAPATDEQLAEPVVIGAATLAGARPAVCDR</sequence>
<dbReference type="EMBL" id="JBHSLF010000014">
    <property type="protein sequence ID" value="MFC5343537.1"/>
    <property type="molecule type" value="Genomic_DNA"/>
</dbReference>
<dbReference type="GO" id="GO:0003755">
    <property type="term" value="F:peptidyl-prolyl cis-trans isomerase activity"/>
    <property type="evidence" value="ECO:0007669"/>
    <property type="project" value="UniProtKB-EC"/>
</dbReference>
<evidence type="ECO:0000313" key="7">
    <source>
        <dbReference type="Proteomes" id="UP001596152"/>
    </source>
</evidence>